<dbReference type="EMBL" id="JBHSGQ010000002">
    <property type="protein sequence ID" value="MFC4724749.1"/>
    <property type="molecule type" value="Genomic_DNA"/>
</dbReference>
<feature type="chain" id="PRO_5045613692" evidence="2">
    <location>
        <begin position="22"/>
        <end position="306"/>
    </location>
</feature>
<keyword evidence="2" id="KW-0732">Signal</keyword>
<organism evidence="3 4">
    <name type="scientific">Glycocaulis abyssi</name>
    <dbReference type="NCBI Taxonomy" id="1433403"/>
    <lineage>
        <taxon>Bacteria</taxon>
        <taxon>Pseudomonadati</taxon>
        <taxon>Pseudomonadota</taxon>
        <taxon>Alphaproteobacteria</taxon>
        <taxon>Maricaulales</taxon>
        <taxon>Maricaulaceae</taxon>
        <taxon>Glycocaulis</taxon>
    </lineage>
</organism>
<accession>A0ABV9NB45</accession>
<reference evidence="4" key="1">
    <citation type="journal article" date="2019" name="Int. J. Syst. Evol. Microbiol.">
        <title>The Global Catalogue of Microorganisms (GCM) 10K type strain sequencing project: providing services to taxonomists for standard genome sequencing and annotation.</title>
        <authorList>
            <consortium name="The Broad Institute Genomics Platform"/>
            <consortium name="The Broad Institute Genome Sequencing Center for Infectious Disease"/>
            <person name="Wu L."/>
            <person name="Ma J."/>
        </authorList>
    </citation>
    <scope>NUCLEOTIDE SEQUENCE [LARGE SCALE GENOMIC DNA]</scope>
    <source>
        <strain evidence="4">CCUG 62981</strain>
    </source>
</reference>
<comment type="caution">
    <text evidence="3">The sequence shown here is derived from an EMBL/GenBank/DDBJ whole genome shotgun (WGS) entry which is preliminary data.</text>
</comment>
<evidence type="ECO:0000313" key="4">
    <source>
        <dbReference type="Proteomes" id="UP001596024"/>
    </source>
</evidence>
<feature type="compositionally biased region" description="Low complexity" evidence="1">
    <location>
        <begin position="80"/>
        <end position="95"/>
    </location>
</feature>
<feature type="signal peptide" evidence="2">
    <location>
        <begin position="1"/>
        <end position="21"/>
    </location>
</feature>
<dbReference type="Proteomes" id="UP001596024">
    <property type="component" value="Unassembled WGS sequence"/>
</dbReference>
<proteinExistence type="predicted"/>
<gene>
    <name evidence="3" type="ORF">ACFPB0_05550</name>
</gene>
<feature type="region of interest" description="Disordered" evidence="1">
    <location>
        <begin position="77"/>
        <end position="109"/>
    </location>
</feature>
<evidence type="ECO:0000313" key="3">
    <source>
        <dbReference type="EMBL" id="MFC4724749.1"/>
    </source>
</evidence>
<name>A0ABV9NB45_9PROT</name>
<evidence type="ECO:0000256" key="2">
    <source>
        <dbReference type="SAM" id="SignalP"/>
    </source>
</evidence>
<sequence>MKLQRSGFHILVALGASAALAAPGLAHFSQQQQESAPPATVREQALTRERILQALEAQPQREQIRQLDATALREALAQRAQTEQTGQQTPGTATPDIQTQEPEYDAQGRPIAPIDWNTAAVDMRRDMAQMNQDTPASFVPTQPPPRVPPFRNTPPEELARPRLPVLLPLETEPTATRGDEEGGGVAGMMFFASDYFYSASFHRRGIMYQINGSRVIHAVENSAAIAGQYMAMTDAQGQLVTRTEYGQELSFNRYGAAYTLLIACSNPDENAECRDENTIRAFAGRLVVAGGSPEGLPPRNNPRRPR</sequence>
<keyword evidence="4" id="KW-1185">Reference proteome</keyword>
<evidence type="ECO:0000256" key="1">
    <source>
        <dbReference type="SAM" id="MobiDB-lite"/>
    </source>
</evidence>
<protein>
    <submittedName>
        <fullName evidence="3">Uncharacterized protein</fullName>
    </submittedName>
</protein>
<dbReference type="RefSeq" id="WP_371393918.1">
    <property type="nucleotide sequence ID" value="NZ_CP163421.1"/>
</dbReference>